<accession>A0ABX2D806</accession>
<dbReference type="InterPro" id="IPR045865">
    <property type="entry name" value="ACT-like_dom_sf"/>
</dbReference>
<dbReference type="InterPro" id="IPR054480">
    <property type="entry name" value="AHAS_small-like_ACT"/>
</dbReference>
<evidence type="ECO:0000256" key="8">
    <source>
        <dbReference type="ARBA" id="ARBA00048670"/>
    </source>
</evidence>
<evidence type="ECO:0000256" key="1">
    <source>
        <dbReference type="ARBA" id="ARBA00004974"/>
    </source>
</evidence>
<feature type="domain" description="ACT" evidence="9">
    <location>
        <begin position="22"/>
        <end position="96"/>
    </location>
</feature>
<evidence type="ECO:0000313" key="10">
    <source>
        <dbReference type="EMBL" id="NQX30149.1"/>
    </source>
</evidence>
<comment type="subunit">
    <text evidence="4">Dimer of large and small chains.</text>
</comment>
<gene>
    <name evidence="10" type="primary">ilvN</name>
    <name evidence="10" type="ORF">HQN85_00300</name>
</gene>
<reference evidence="10 11" key="1">
    <citation type="submission" date="2020-05" db="EMBL/GenBank/DDBJ databases">
        <title>Description of Pedobacter foliorum sp. nov.</title>
        <authorList>
            <person name="Qi S."/>
            <person name="Carlier A."/>
            <person name="Cnockaert M."/>
            <person name="Vandamme P."/>
        </authorList>
    </citation>
    <scope>NUCLEOTIDE SEQUENCE [LARGE SCALE GENOMIC DNA]</scope>
    <source>
        <strain evidence="10 11">LMG 31300</strain>
    </source>
</reference>
<dbReference type="InterPro" id="IPR039557">
    <property type="entry name" value="AHAS_ACT"/>
</dbReference>
<comment type="caution">
    <text evidence="10">The sequence shown here is derived from an EMBL/GenBank/DDBJ whole genome shotgun (WGS) entry which is preliminary data.</text>
</comment>
<dbReference type="RefSeq" id="WP_173268351.1">
    <property type="nucleotide sequence ID" value="NZ_JABMKV010000001.1"/>
</dbReference>
<comment type="catalytic activity">
    <reaction evidence="8">
        <text>2 pyruvate + H(+) = (2S)-2-acetolactate + CO2</text>
        <dbReference type="Rhea" id="RHEA:25249"/>
        <dbReference type="ChEBI" id="CHEBI:15361"/>
        <dbReference type="ChEBI" id="CHEBI:15378"/>
        <dbReference type="ChEBI" id="CHEBI:16526"/>
        <dbReference type="ChEBI" id="CHEBI:58476"/>
        <dbReference type="EC" id="2.2.1.6"/>
    </reaction>
</comment>
<name>A0ABX2D806_9SPHI</name>
<proteinExistence type="inferred from homology"/>
<evidence type="ECO:0000256" key="7">
    <source>
        <dbReference type="ARBA" id="ARBA00023304"/>
    </source>
</evidence>
<dbReference type="EC" id="2.2.1.6" evidence="5"/>
<comment type="similarity">
    <text evidence="3">Belongs to the acetolactate synthase small subunit family.</text>
</comment>
<dbReference type="PROSITE" id="PS51671">
    <property type="entry name" value="ACT"/>
    <property type="match status" value="1"/>
</dbReference>
<dbReference type="NCBIfam" id="TIGR00119">
    <property type="entry name" value="acolac_sm"/>
    <property type="match status" value="1"/>
</dbReference>
<evidence type="ECO:0000256" key="3">
    <source>
        <dbReference type="ARBA" id="ARBA00006341"/>
    </source>
</evidence>
<dbReference type="InterPro" id="IPR002912">
    <property type="entry name" value="ACT_dom"/>
</dbReference>
<dbReference type="CDD" id="cd04878">
    <property type="entry name" value="ACT_AHAS"/>
    <property type="match status" value="1"/>
</dbReference>
<dbReference type="PANTHER" id="PTHR30239:SF0">
    <property type="entry name" value="ACETOLACTATE SYNTHASE SMALL SUBUNIT 1, CHLOROPLASTIC"/>
    <property type="match status" value="1"/>
</dbReference>
<dbReference type="PANTHER" id="PTHR30239">
    <property type="entry name" value="ACETOLACTATE SYNTHASE SMALL SUBUNIT"/>
    <property type="match status" value="1"/>
</dbReference>
<evidence type="ECO:0000256" key="4">
    <source>
        <dbReference type="ARBA" id="ARBA00011744"/>
    </source>
</evidence>
<keyword evidence="6" id="KW-0028">Amino-acid biosynthesis</keyword>
<dbReference type="GO" id="GO:0003984">
    <property type="term" value="F:acetolactate synthase activity"/>
    <property type="evidence" value="ECO:0007669"/>
    <property type="project" value="UniProtKB-EC"/>
</dbReference>
<dbReference type="Gene3D" id="3.30.70.260">
    <property type="match status" value="1"/>
</dbReference>
<keyword evidence="7" id="KW-0100">Branched-chain amino acid biosynthesis</keyword>
<dbReference type="Gene3D" id="3.30.70.1150">
    <property type="entry name" value="ACT-like. Chain A, domain 2"/>
    <property type="match status" value="1"/>
</dbReference>
<dbReference type="Pfam" id="PF10369">
    <property type="entry name" value="ALS_ss_C"/>
    <property type="match status" value="1"/>
</dbReference>
<evidence type="ECO:0000256" key="2">
    <source>
        <dbReference type="ARBA" id="ARBA00005025"/>
    </source>
</evidence>
<organism evidence="10 11">
    <name type="scientific">Pedobacter boryungensis</name>
    <dbReference type="NCBI Taxonomy" id="869962"/>
    <lineage>
        <taxon>Bacteria</taxon>
        <taxon>Pseudomonadati</taxon>
        <taxon>Bacteroidota</taxon>
        <taxon>Sphingobacteriia</taxon>
        <taxon>Sphingobacteriales</taxon>
        <taxon>Sphingobacteriaceae</taxon>
        <taxon>Pedobacter</taxon>
    </lineage>
</organism>
<dbReference type="InterPro" id="IPR004789">
    <property type="entry name" value="Acetalactate_synth_ssu"/>
</dbReference>
<dbReference type="InterPro" id="IPR019455">
    <property type="entry name" value="Acetolactate_synth_ssu_C"/>
</dbReference>
<comment type="pathway">
    <text evidence="1">Amino-acid biosynthesis; L-isoleucine biosynthesis; L-isoleucine from 2-oxobutanoate: step 1/4.</text>
</comment>
<keyword evidence="11" id="KW-1185">Reference proteome</keyword>
<protein>
    <recommendedName>
        <fullName evidence="5">acetolactate synthase</fullName>
        <ecNumber evidence="5">2.2.1.6</ecNumber>
    </recommendedName>
</protein>
<comment type="pathway">
    <text evidence="2">Amino-acid biosynthesis; L-valine biosynthesis; L-valine from pyruvate: step 1/4.</text>
</comment>
<evidence type="ECO:0000256" key="5">
    <source>
        <dbReference type="ARBA" id="ARBA00013145"/>
    </source>
</evidence>
<dbReference type="EMBL" id="JABMKV010000001">
    <property type="protein sequence ID" value="NQX30149.1"/>
    <property type="molecule type" value="Genomic_DNA"/>
</dbReference>
<evidence type="ECO:0000256" key="6">
    <source>
        <dbReference type="ARBA" id="ARBA00022605"/>
    </source>
</evidence>
<dbReference type="Pfam" id="PF22629">
    <property type="entry name" value="ACT_AHAS_ss"/>
    <property type="match status" value="1"/>
</dbReference>
<evidence type="ECO:0000259" key="9">
    <source>
        <dbReference type="PROSITE" id="PS51671"/>
    </source>
</evidence>
<keyword evidence="10" id="KW-0808">Transferase</keyword>
<dbReference type="SUPFAM" id="SSF55021">
    <property type="entry name" value="ACT-like"/>
    <property type="match status" value="2"/>
</dbReference>
<dbReference type="Proteomes" id="UP000762110">
    <property type="component" value="Unassembled WGS sequence"/>
</dbReference>
<evidence type="ECO:0000313" key="11">
    <source>
        <dbReference type="Proteomes" id="UP000762110"/>
    </source>
</evidence>
<dbReference type="InterPro" id="IPR027271">
    <property type="entry name" value="Acetolactate_synth/TF_NikR_C"/>
</dbReference>
<sequence>MSTIDHFENKNTPLIDGKEEYTITVYAENRIGLLNRIAIIFSKRKINIESLNTSPSEIEGIHRFNIVIHEGYEVVRKLARQIEKQIEVLKVYFNTNDEIIWQELALYKVSTDEIAEKVTVERLLRQYGASAVVIRKDYTVFAVTGHKEETDALITALEPYELIEFVRSARVAIIKDSAGFHEKLKEFEAIEPGEELVENEFLEKGEKIFTM</sequence>